<evidence type="ECO:0000259" key="1">
    <source>
        <dbReference type="Pfam" id="PF12680"/>
    </source>
</evidence>
<proteinExistence type="predicted"/>
<dbReference type="EMBL" id="BAABCE010000023">
    <property type="protein sequence ID" value="GAA3587631.1"/>
    <property type="molecule type" value="Genomic_DNA"/>
</dbReference>
<accession>A0ABP6YRT0</accession>
<protein>
    <recommendedName>
        <fullName evidence="1">SnoaL-like domain-containing protein</fullName>
    </recommendedName>
</protein>
<evidence type="ECO:0000313" key="3">
    <source>
        <dbReference type="Proteomes" id="UP001500707"/>
    </source>
</evidence>
<dbReference type="InterPro" id="IPR037401">
    <property type="entry name" value="SnoaL-like"/>
</dbReference>
<dbReference type="RefSeq" id="WP_346185984.1">
    <property type="nucleotide sequence ID" value="NZ_BAABCE010000023.1"/>
</dbReference>
<comment type="caution">
    <text evidence="2">The sequence shown here is derived from an EMBL/GenBank/DDBJ whole genome shotgun (WGS) entry which is preliminary data.</text>
</comment>
<feature type="domain" description="SnoaL-like" evidence="1">
    <location>
        <begin position="11"/>
        <end position="106"/>
    </location>
</feature>
<organism evidence="2 3">
    <name type="scientific">Streptomyces osmaniensis</name>
    <dbReference type="NCBI Taxonomy" id="593134"/>
    <lineage>
        <taxon>Bacteria</taxon>
        <taxon>Bacillati</taxon>
        <taxon>Actinomycetota</taxon>
        <taxon>Actinomycetes</taxon>
        <taxon>Kitasatosporales</taxon>
        <taxon>Streptomycetaceae</taxon>
        <taxon>Streptomyces</taxon>
    </lineage>
</organism>
<keyword evidence="3" id="KW-1185">Reference proteome</keyword>
<reference evidence="3" key="1">
    <citation type="journal article" date="2019" name="Int. J. Syst. Evol. Microbiol.">
        <title>The Global Catalogue of Microorganisms (GCM) 10K type strain sequencing project: providing services to taxonomists for standard genome sequencing and annotation.</title>
        <authorList>
            <consortium name="The Broad Institute Genomics Platform"/>
            <consortium name="The Broad Institute Genome Sequencing Center for Infectious Disease"/>
            <person name="Wu L."/>
            <person name="Ma J."/>
        </authorList>
    </citation>
    <scope>NUCLEOTIDE SEQUENCE [LARGE SCALE GENOMIC DNA]</scope>
    <source>
        <strain evidence="3">JCM 17656</strain>
    </source>
</reference>
<sequence length="129" mass="14127">MTTDSKSMIQRALAELLETGGVEALEPLLSDGFVHHRPDSTSSTKAEWLAAVQAALVPLADMQVEVHHLLADGDHVVLHSRRRLPDGGPEIVVVDIWRIDGGLVAECWEIIEPVAQAAAHLVWWEAAER</sequence>
<gene>
    <name evidence="2" type="ORF">GCM10022295_81400</name>
</gene>
<evidence type="ECO:0000313" key="2">
    <source>
        <dbReference type="EMBL" id="GAA3587631.1"/>
    </source>
</evidence>
<name>A0ABP6YRT0_9ACTN</name>
<dbReference type="Proteomes" id="UP001500707">
    <property type="component" value="Unassembled WGS sequence"/>
</dbReference>
<dbReference type="Pfam" id="PF12680">
    <property type="entry name" value="SnoaL_2"/>
    <property type="match status" value="1"/>
</dbReference>